<keyword evidence="4" id="KW-1185">Reference proteome</keyword>
<evidence type="ECO:0000313" key="3">
    <source>
        <dbReference type="EMBL" id="SKB97137.1"/>
    </source>
</evidence>
<keyword evidence="3" id="KW-0378">Hydrolase</keyword>
<dbReference type="InterPro" id="IPR006680">
    <property type="entry name" value="Amidohydro-rel"/>
</dbReference>
<evidence type="ECO:0000256" key="1">
    <source>
        <dbReference type="ARBA" id="ARBA00023239"/>
    </source>
</evidence>
<gene>
    <name evidence="3" type="ORF">SAMN06295937_10397</name>
</gene>
<dbReference type="Gene3D" id="3.20.20.140">
    <property type="entry name" value="Metal-dependent hydrolases"/>
    <property type="match status" value="1"/>
</dbReference>
<dbReference type="PANTHER" id="PTHR21240:SF28">
    <property type="entry name" value="ISO-OROTATE DECARBOXYLASE (EUROFUNG)"/>
    <property type="match status" value="1"/>
</dbReference>
<dbReference type="Proteomes" id="UP000190044">
    <property type="component" value="Unassembled WGS sequence"/>
</dbReference>
<sequence>MRLEDMVMISVDDHIVEPPSIFKHHLADKYKDRAPRVVRNDETEKDDWHFNGQTIMNSQMNSVVGRPAEELGWEPTAYDQIRAGCYDVKARIGDMNVNGLAASLNFPTFPGFALELFTKDTKDDRELGLALVRAYNDWHIHEWAAEGPGRLIPMCGVPLWSPKLAAEEVRRVAKLGVRNITFPANPVTVGLPNIHDKGWKPFWDAIEDEGMLLNMHCGGGGGSEYIAPDSPVETMLTKRGLSSMTALSEWLWSDMMREYSNLNILLSEGDAGWIPYILERAELVLDRHGPWTGQRERFTKSPTEIFRERFYCCFIEDVFAMQNIEMIGEDRLCYETDYPHADVTWPIGPECLLRDAEKANLTDAQIDKITHQNAAKALQFDPIEILGRENVTVGALRNAGRDVDMSPVGKNRGIPPSERWGHVVTAGDVARQHGKLGVRTWDVGQFEEA</sequence>
<feature type="domain" description="Amidohydrolase-related" evidence="2">
    <location>
        <begin position="124"/>
        <end position="379"/>
    </location>
</feature>
<protein>
    <submittedName>
        <fullName evidence="3">Predicted metal-dependent hydrolase, TIM-barrel fold</fullName>
    </submittedName>
</protein>
<name>A0A1T5FM20_9SPHN</name>
<dbReference type="AlphaFoldDB" id="A0A1T5FM20"/>
<dbReference type="EMBL" id="FUYP01000039">
    <property type="protein sequence ID" value="SKB97137.1"/>
    <property type="molecule type" value="Genomic_DNA"/>
</dbReference>
<dbReference type="GO" id="GO:0016831">
    <property type="term" value="F:carboxy-lyase activity"/>
    <property type="evidence" value="ECO:0007669"/>
    <property type="project" value="InterPro"/>
</dbReference>
<keyword evidence="1" id="KW-0456">Lyase</keyword>
<accession>A0A1T5FM20</accession>
<dbReference type="InterPro" id="IPR032466">
    <property type="entry name" value="Metal_Hydrolase"/>
</dbReference>
<dbReference type="GO" id="GO:0019748">
    <property type="term" value="P:secondary metabolic process"/>
    <property type="evidence" value="ECO:0007669"/>
    <property type="project" value="TreeGrafter"/>
</dbReference>
<evidence type="ECO:0000313" key="4">
    <source>
        <dbReference type="Proteomes" id="UP000190044"/>
    </source>
</evidence>
<proteinExistence type="predicted"/>
<dbReference type="GO" id="GO:0005737">
    <property type="term" value="C:cytoplasm"/>
    <property type="evidence" value="ECO:0007669"/>
    <property type="project" value="TreeGrafter"/>
</dbReference>
<dbReference type="InterPro" id="IPR032465">
    <property type="entry name" value="ACMSD"/>
</dbReference>
<dbReference type="RefSeq" id="WP_079640030.1">
    <property type="nucleotide sequence ID" value="NZ_FUYP01000039.1"/>
</dbReference>
<dbReference type="OrthoDB" id="9799024at2"/>
<dbReference type="GO" id="GO:0016787">
    <property type="term" value="F:hydrolase activity"/>
    <property type="evidence" value="ECO:0007669"/>
    <property type="project" value="UniProtKB-KW"/>
</dbReference>
<dbReference type="PANTHER" id="PTHR21240">
    <property type="entry name" value="2-AMINO-3-CARBOXYLMUCONATE-6-SEMIALDEHYDE DECARBOXYLASE"/>
    <property type="match status" value="1"/>
</dbReference>
<reference evidence="4" key="1">
    <citation type="submission" date="2017-02" db="EMBL/GenBank/DDBJ databases">
        <authorList>
            <person name="Varghese N."/>
            <person name="Submissions S."/>
        </authorList>
    </citation>
    <scope>NUCLEOTIDE SEQUENCE [LARGE SCALE GENOMIC DNA]</scope>
    <source>
        <strain evidence="4">R11H</strain>
    </source>
</reference>
<organism evidence="3 4">
    <name type="scientific">Sphingopyxis flava</name>
    <dbReference type="NCBI Taxonomy" id="1507287"/>
    <lineage>
        <taxon>Bacteria</taxon>
        <taxon>Pseudomonadati</taxon>
        <taxon>Pseudomonadota</taxon>
        <taxon>Alphaproteobacteria</taxon>
        <taxon>Sphingomonadales</taxon>
        <taxon>Sphingomonadaceae</taxon>
        <taxon>Sphingopyxis</taxon>
    </lineage>
</organism>
<dbReference type="Pfam" id="PF04909">
    <property type="entry name" value="Amidohydro_2"/>
    <property type="match status" value="1"/>
</dbReference>
<evidence type="ECO:0000259" key="2">
    <source>
        <dbReference type="Pfam" id="PF04909"/>
    </source>
</evidence>
<dbReference type="SUPFAM" id="SSF51556">
    <property type="entry name" value="Metallo-dependent hydrolases"/>
    <property type="match status" value="1"/>
</dbReference>